<comment type="subcellular location">
    <subcellularLocation>
        <location evidence="4">Peroxisome membrane</location>
    </subcellularLocation>
</comment>
<dbReference type="RefSeq" id="XP_040622190.1">
    <property type="nucleotide sequence ID" value="XM_040764437.1"/>
</dbReference>
<keyword evidence="2" id="KW-0472">Membrane</keyword>
<sequence length="243" mass="26894">MVADALVFHPTVAHYLRFAATTVGRDKLMRTVQYFARFYVWYRLRTNATTAEVAPWAALKAVLGKARKLLQAGKNLEHFKSAVAASQDPKLSTAAVGSPVLRYATVGRQLSYASYLTIELIMLPETLGVSKLSNRTLATRLKRDSARLWTLGLLCSVFAQVFTLRRLQEREARIDRKDGEGVVEGKRIAKERQASHLQLLCDVCDLTNTTSSLGWTNFDDGVVGLAGTASGIVGIYNQWKKTA</sequence>
<dbReference type="PANTHER" id="PTHR12652:SF50">
    <property type="entry name" value="PEROXIN 11"/>
    <property type="match status" value="1"/>
</dbReference>
<dbReference type="AlphaFoldDB" id="A0A0C2J5C8"/>
<dbReference type="OrthoDB" id="411017at2759"/>
<organism evidence="5 6">
    <name type="scientific">Sporothrix brasiliensis 5110</name>
    <dbReference type="NCBI Taxonomy" id="1398154"/>
    <lineage>
        <taxon>Eukaryota</taxon>
        <taxon>Fungi</taxon>
        <taxon>Dikarya</taxon>
        <taxon>Ascomycota</taxon>
        <taxon>Pezizomycotina</taxon>
        <taxon>Sordariomycetes</taxon>
        <taxon>Sordariomycetidae</taxon>
        <taxon>Ophiostomatales</taxon>
        <taxon>Ophiostomataceae</taxon>
        <taxon>Sporothrix</taxon>
    </lineage>
</organism>
<evidence type="ECO:0000313" key="5">
    <source>
        <dbReference type="EMBL" id="KIH94180.1"/>
    </source>
</evidence>
<comment type="caution">
    <text evidence="5">The sequence shown here is derived from an EMBL/GenBank/DDBJ whole genome shotgun (WGS) entry which is preliminary data.</text>
</comment>
<name>A0A0C2J5C8_9PEZI</name>
<dbReference type="HOGENOM" id="CLU_049216_0_0_1"/>
<proteinExistence type="predicted"/>
<dbReference type="GeneID" id="63679358"/>
<accession>A0A0C2J5C8</accession>
<keyword evidence="6" id="KW-1185">Reference proteome</keyword>
<dbReference type="Proteomes" id="UP000031575">
    <property type="component" value="Unassembled WGS sequence"/>
</dbReference>
<evidence type="ECO:0000256" key="1">
    <source>
        <dbReference type="ARBA" id="ARBA00022593"/>
    </source>
</evidence>
<dbReference type="InterPro" id="IPR008733">
    <property type="entry name" value="PEX11"/>
</dbReference>
<evidence type="ECO:0000256" key="3">
    <source>
        <dbReference type="ARBA" id="ARBA00023140"/>
    </source>
</evidence>
<keyword evidence="3" id="KW-0576">Peroxisome</keyword>
<dbReference type="GO" id="GO:0005778">
    <property type="term" value="C:peroxisomal membrane"/>
    <property type="evidence" value="ECO:0007669"/>
    <property type="project" value="UniProtKB-SubCell"/>
</dbReference>
<dbReference type="Pfam" id="PF05648">
    <property type="entry name" value="PEX11"/>
    <property type="match status" value="1"/>
</dbReference>
<protein>
    <submittedName>
        <fullName evidence="5">Peroxin-11B</fullName>
    </submittedName>
</protein>
<evidence type="ECO:0000313" key="6">
    <source>
        <dbReference type="Proteomes" id="UP000031575"/>
    </source>
</evidence>
<evidence type="ECO:0000256" key="2">
    <source>
        <dbReference type="ARBA" id="ARBA00023136"/>
    </source>
</evidence>
<keyword evidence="1" id="KW-0962">Peroxisome biogenesis</keyword>
<dbReference type="PANTHER" id="PTHR12652">
    <property type="entry name" value="PEROXISOMAL BIOGENESIS FACTOR 11"/>
    <property type="match status" value="1"/>
</dbReference>
<reference evidence="5 6" key="1">
    <citation type="journal article" date="2014" name="BMC Genomics">
        <title>Comparative genomics of the major fungal agents of human and animal Sporotrichosis: Sporothrix schenckii and Sporothrix brasiliensis.</title>
        <authorList>
            <person name="Teixeira M.M."/>
            <person name="de Almeida L.G."/>
            <person name="Kubitschek-Barreira P."/>
            <person name="Alves F.L."/>
            <person name="Kioshima E.S."/>
            <person name="Abadio A.K."/>
            <person name="Fernandes L."/>
            <person name="Derengowski L.S."/>
            <person name="Ferreira K.S."/>
            <person name="Souza R.C."/>
            <person name="Ruiz J.C."/>
            <person name="de Andrade N.C."/>
            <person name="Paes H.C."/>
            <person name="Nicola A.M."/>
            <person name="Albuquerque P."/>
            <person name="Gerber A.L."/>
            <person name="Martins V.P."/>
            <person name="Peconick L.D."/>
            <person name="Neto A.V."/>
            <person name="Chaucanez C.B."/>
            <person name="Silva P.A."/>
            <person name="Cunha O.L."/>
            <person name="de Oliveira F.F."/>
            <person name="dos Santos T.C."/>
            <person name="Barros A.L."/>
            <person name="Soares M.A."/>
            <person name="de Oliveira L.M."/>
            <person name="Marini M.M."/>
            <person name="Villalobos-Duno H."/>
            <person name="Cunha M.M."/>
            <person name="de Hoog S."/>
            <person name="da Silveira J.F."/>
            <person name="Henrissat B."/>
            <person name="Nino-Vega G.A."/>
            <person name="Cisalpino P.S."/>
            <person name="Mora-Montes H.M."/>
            <person name="Almeida S.R."/>
            <person name="Stajich J.E."/>
            <person name="Lopes-Bezerra L.M."/>
            <person name="Vasconcelos A.T."/>
            <person name="Felipe M.S."/>
        </authorList>
    </citation>
    <scope>NUCLEOTIDE SEQUENCE [LARGE SCALE GENOMIC DNA]</scope>
    <source>
        <strain evidence="5 6">5110</strain>
    </source>
</reference>
<dbReference type="VEuPathDB" id="FungiDB:SPBR_06175"/>
<evidence type="ECO:0000256" key="4">
    <source>
        <dbReference type="ARBA" id="ARBA00046271"/>
    </source>
</evidence>
<dbReference type="EMBL" id="AWTV01000004">
    <property type="protein sequence ID" value="KIH94180.1"/>
    <property type="molecule type" value="Genomic_DNA"/>
</dbReference>
<dbReference type="GO" id="GO:0016559">
    <property type="term" value="P:peroxisome fission"/>
    <property type="evidence" value="ECO:0007669"/>
    <property type="project" value="InterPro"/>
</dbReference>
<gene>
    <name evidence="5" type="ORF">SPBR_06175</name>
</gene>